<sequence length="184" mass="19422">MSLTSKKEARDRSSRGRSKGVEWKPSLVTPSPSTSAAAASSSSSRRRIECVRGILLGRCLEDHVKSIEASRTSSTSGATTNQVSRASSYVESRIKNQVFRPSFYVGSRYQVCASASASLWAQCCPVKLGQSTLESGGVSVPSNLFGPSCPVLAVVPANLLGRCACESVGSSNPEVQVWAGCPEM</sequence>
<proteinExistence type="predicted"/>
<evidence type="ECO:0000313" key="3">
    <source>
        <dbReference type="Proteomes" id="UP000245942"/>
    </source>
</evidence>
<evidence type="ECO:0000313" key="2">
    <source>
        <dbReference type="EMBL" id="PWN22281.1"/>
    </source>
</evidence>
<dbReference type="RefSeq" id="XP_025349441.1">
    <property type="nucleotide sequence ID" value="XM_025489271.1"/>
</dbReference>
<dbReference type="GeneID" id="37011005"/>
<gene>
    <name evidence="2" type="ORF">BCV69DRAFT_139244</name>
</gene>
<name>A0A316UCZ0_9BASI</name>
<organism evidence="2 3">
    <name type="scientific">Pseudomicrostroma glucosiphilum</name>
    <dbReference type="NCBI Taxonomy" id="1684307"/>
    <lineage>
        <taxon>Eukaryota</taxon>
        <taxon>Fungi</taxon>
        <taxon>Dikarya</taxon>
        <taxon>Basidiomycota</taxon>
        <taxon>Ustilaginomycotina</taxon>
        <taxon>Exobasidiomycetes</taxon>
        <taxon>Microstromatales</taxon>
        <taxon>Microstromatales incertae sedis</taxon>
        <taxon>Pseudomicrostroma</taxon>
    </lineage>
</organism>
<accession>A0A316UCZ0</accession>
<feature type="region of interest" description="Disordered" evidence="1">
    <location>
        <begin position="1"/>
        <end position="40"/>
    </location>
</feature>
<feature type="compositionally biased region" description="Low complexity" evidence="1">
    <location>
        <begin position="29"/>
        <end position="40"/>
    </location>
</feature>
<dbReference type="EMBL" id="KZ819323">
    <property type="protein sequence ID" value="PWN22281.1"/>
    <property type="molecule type" value="Genomic_DNA"/>
</dbReference>
<dbReference type="Proteomes" id="UP000245942">
    <property type="component" value="Unassembled WGS sequence"/>
</dbReference>
<reference evidence="2 3" key="1">
    <citation type="journal article" date="2018" name="Mol. Biol. Evol.">
        <title>Broad Genomic Sampling Reveals a Smut Pathogenic Ancestry of the Fungal Clade Ustilaginomycotina.</title>
        <authorList>
            <person name="Kijpornyongpan T."/>
            <person name="Mondo S.J."/>
            <person name="Barry K."/>
            <person name="Sandor L."/>
            <person name="Lee J."/>
            <person name="Lipzen A."/>
            <person name="Pangilinan J."/>
            <person name="LaButti K."/>
            <person name="Hainaut M."/>
            <person name="Henrissat B."/>
            <person name="Grigoriev I.V."/>
            <person name="Spatafora J.W."/>
            <person name="Aime M.C."/>
        </authorList>
    </citation>
    <scope>NUCLEOTIDE SEQUENCE [LARGE SCALE GENOMIC DNA]</scope>
    <source>
        <strain evidence="2 3">MCA 4718</strain>
    </source>
</reference>
<evidence type="ECO:0000256" key="1">
    <source>
        <dbReference type="SAM" id="MobiDB-lite"/>
    </source>
</evidence>
<feature type="compositionally biased region" description="Basic and acidic residues" evidence="1">
    <location>
        <begin position="1"/>
        <end position="22"/>
    </location>
</feature>
<keyword evidence="3" id="KW-1185">Reference proteome</keyword>
<dbReference type="AlphaFoldDB" id="A0A316UCZ0"/>
<protein>
    <submittedName>
        <fullName evidence="2">Uncharacterized protein</fullName>
    </submittedName>
</protein>